<dbReference type="AlphaFoldDB" id="A0AAV5JSM9"/>
<sequence length="77" mass="8546">MDNISALAPLPVTKKFEEKDVAEEGGDLESAMVVHISKLDLPRRAPRTLVKRKIATPTDSTEENTPFKQRRTGISRG</sequence>
<feature type="compositionally biased region" description="Basic residues" evidence="1">
    <location>
        <begin position="68"/>
        <end position="77"/>
    </location>
</feature>
<evidence type="ECO:0000256" key="1">
    <source>
        <dbReference type="SAM" id="MobiDB-lite"/>
    </source>
</evidence>
<evidence type="ECO:0000313" key="3">
    <source>
        <dbReference type="Proteomes" id="UP001054252"/>
    </source>
</evidence>
<comment type="caution">
    <text evidence="2">The sequence shown here is derived from an EMBL/GenBank/DDBJ whole genome shotgun (WGS) entry which is preliminary data.</text>
</comment>
<accession>A0AAV5JSM9</accession>
<keyword evidence="3" id="KW-1185">Reference proteome</keyword>
<reference evidence="2 3" key="1">
    <citation type="journal article" date="2021" name="Commun. Biol.">
        <title>The genome of Shorea leprosula (Dipterocarpaceae) highlights the ecological relevance of drought in aseasonal tropical rainforests.</title>
        <authorList>
            <person name="Ng K.K.S."/>
            <person name="Kobayashi M.J."/>
            <person name="Fawcett J.A."/>
            <person name="Hatakeyama M."/>
            <person name="Paape T."/>
            <person name="Ng C.H."/>
            <person name="Ang C.C."/>
            <person name="Tnah L.H."/>
            <person name="Lee C.T."/>
            <person name="Nishiyama T."/>
            <person name="Sese J."/>
            <person name="O'Brien M.J."/>
            <person name="Copetti D."/>
            <person name="Mohd Noor M.I."/>
            <person name="Ong R.C."/>
            <person name="Putra M."/>
            <person name="Sireger I.Z."/>
            <person name="Indrioko S."/>
            <person name="Kosugi Y."/>
            <person name="Izuno A."/>
            <person name="Isagi Y."/>
            <person name="Lee S.L."/>
            <person name="Shimizu K.K."/>
        </authorList>
    </citation>
    <scope>NUCLEOTIDE SEQUENCE [LARGE SCALE GENOMIC DNA]</scope>
    <source>
        <strain evidence="2">214</strain>
    </source>
</reference>
<name>A0AAV5JSM9_9ROSI</name>
<dbReference type="EMBL" id="BPVZ01000039">
    <property type="protein sequence ID" value="GKV13740.1"/>
    <property type="molecule type" value="Genomic_DNA"/>
</dbReference>
<evidence type="ECO:0000313" key="2">
    <source>
        <dbReference type="EMBL" id="GKV13740.1"/>
    </source>
</evidence>
<gene>
    <name evidence="2" type="ORF">SLEP1_g24724</name>
</gene>
<feature type="region of interest" description="Disordered" evidence="1">
    <location>
        <begin position="52"/>
        <end position="77"/>
    </location>
</feature>
<feature type="compositionally biased region" description="Polar residues" evidence="1">
    <location>
        <begin position="57"/>
        <end position="67"/>
    </location>
</feature>
<protein>
    <submittedName>
        <fullName evidence="2">Uncharacterized protein</fullName>
    </submittedName>
</protein>
<proteinExistence type="predicted"/>
<organism evidence="2 3">
    <name type="scientific">Rubroshorea leprosula</name>
    <dbReference type="NCBI Taxonomy" id="152421"/>
    <lineage>
        <taxon>Eukaryota</taxon>
        <taxon>Viridiplantae</taxon>
        <taxon>Streptophyta</taxon>
        <taxon>Embryophyta</taxon>
        <taxon>Tracheophyta</taxon>
        <taxon>Spermatophyta</taxon>
        <taxon>Magnoliopsida</taxon>
        <taxon>eudicotyledons</taxon>
        <taxon>Gunneridae</taxon>
        <taxon>Pentapetalae</taxon>
        <taxon>rosids</taxon>
        <taxon>malvids</taxon>
        <taxon>Malvales</taxon>
        <taxon>Dipterocarpaceae</taxon>
        <taxon>Rubroshorea</taxon>
    </lineage>
</organism>
<dbReference type="Proteomes" id="UP001054252">
    <property type="component" value="Unassembled WGS sequence"/>
</dbReference>